<organism evidence="7 8">
    <name type="scientific">Candidatus [Bacteroides] periocalifornicus</name>
    <dbReference type="NCBI Taxonomy" id="1702214"/>
    <lineage>
        <taxon>Bacteria</taxon>
        <taxon>Pseudomonadati</taxon>
        <taxon>Bacteroidota</taxon>
    </lineage>
</organism>
<dbReference type="PROSITE" id="PS50111">
    <property type="entry name" value="CHEMOTAXIS_TRANSDUC_2"/>
    <property type="match status" value="1"/>
</dbReference>
<feature type="domain" description="Methyl-accepting transducer" evidence="5">
    <location>
        <begin position="368"/>
        <end position="601"/>
    </location>
</feature>
<evidence type="ECO:0000256" key="2">
    <source>
        <dbReference type="ARBA" id="ARBA00029447"/>
    </source>
</evidence>
<feature type="domain" description="HAMP" evidence="6">
    <location>
        <begin position="329"/>
        <end position="381"/>
    </location>
</feature>
<dbReference type="InterPro" id="IPR003660">
    <property type="entry name" value="HAMP_dom"/>
</dbReference>
<comment type="similarity">
    <text evidence="2">Belongs to the methyl-accepting chemotaxis (MCP) protein family.</text>
</comment>
<keyword evidence="4" id="KW-0812">Transmembrane</keyword>
<dbReference type="GO" id="GO:0007165">
    <property type="term" value="P:signal transduction"/>
    <property type="evidence" value="ECO:0007669"/>
    <property type="project" value="UniProtKB-KW"/>
</dbReference>
<dbReference type="PANTHER" id="PTHR43531">
    <property type="entry name" value="PROTEIN ICFG"/>
    <property type="match status" value="1"/>
</dbReference>
<dbReference type="InterPro" id="IPR004089">
    <property type="entry name" value="MCPsignal_dom"/>
</dbReference>
<dbReference type="PANTHER" id="PTHR43531:SF11">
    <property type="entry name" value="METHYL-ACCEPTING CHEMOTAXIS PROTEIN 3"/>
    <property type="match status" value="1"/>
</dbReference>
<dbReference type="CDD" id="cd06225">
    <property type="entry name" value="HAMP"/>
    <property type="match status" value="1"/>
</dbReference>
<gene>
    <name evidence="7" type="ORF">AL399_01860</name>
</gene>
<dbReference type="Pfam" id="PF00672">
    <property type="entry name" value="HAMP"/>
    <property type="match status" value="1"/>
</dbReference>
<dbReference type="GO" id="GO:0004888">
    <property type="term" value="F:transmembrane signaling receptor activity"/>
    <property type="evidence" value="ECO:0007669"/>
    <property type="project" value="TreeGrafter"/>
</dbReference>
<dbReference type="GO" id="GO:0005886">
    <property type="term" value="C:plasma membrane"/>
    <property type="evidence" value="ECO:0007669"/>
    <property type="project" value="TreeGrafter"/>
</dbReference>
<evidence type="ECO:0000313" key="8">
    <source>
        <dbReference type="Proteomes" id="UP000054172"/>
    </source>
</evidence>
<dbReference type="AlphaFoldDB" id="A0A0Q4B2D8"/>
<evidence type="ECO:0000256" key="4">
    <source>
        <dbReference type="SAM" id="Phobius"/>
    </source>
</evidence>
<comment type="caution">
    <text evidence="7">The sequence shown here is derived from an EMBL/GenBank/DDBJ whole genome shotgun (WGS) entry which is preliminary data.</text>
</comment>
<dbReference type="SMART" id="SM00283">
    <property type="entry name" value="MA"/>
    <property type="match status" value="1"/>
</dbReference>
<accession>A0A0Q4B2D8</accession>
<dbReference type="PATRIC" id="fig|1702214.3.peg.2155"/>
<keyword evidence="1" id="KW-0145">Chemotaxis</keyword>
<sequence length="617" mass="66903">MFLILVGCSVLAYGLVFTLLIYLVQRNDVERGREHAKVLSTKSAEMLSSQLGQHLAVTQALASTFSAELARAQDFDSFVATVNTGVQGAARSFPGLISLYTQWDLALCDSGHKGRLRNTFYWQGQALRYKQDTADFNFTTPGTLWIGRVADHNAIMEPYYDRVVYNDERVYETSILSPVVLGGKLAGLVGCDVELTSLNQSVRQLKPSEHGYACLISYGGLLVAHPDSTKINTSIEHTQFGKLGADEVLGRVRNGESFELQMTSPDTGEELWAVFRPVQLENTPGAWSLCFVTPVSDLYQHARQLLLVLVVLGLVGLVAMTVVTGSLADRITRRVKRGVQFAEAIGEGDLNGQLTERSSDELGILARTLTEMTRKLSRIFHGIRDASDMITQGGNTLDTSAHGLKNSSAVLVEAAAEMRDAVERVATSIDSSNDSAQAAKIVVDNVVRLIHEGDSTSQRATEVMQDVAKRIRVVDTIATQTNILALNAAVEAARAGEHGRGFSVVASEVRKLAERSKLAAAEIVQLTQTSLGIVEEVRASMATLAQEITVAADKAETIALANIRQQVEADRIRTSVSQLGDVSHETDASSAQILECSDQLQALAKDLQQLIAWCKVG</sequence>
<dbReference type="CDD" id="cd12912">
    <property type="entry name" value="PDC2_MCP_like"/>
    <property type="match status" value="1"/>
</dbReference>
<dbReference type="Gene3D" id="1.10.287.950">
    <property type="entry name" value="Methyl-accepting chemotaxis protein"/>
    <property type="match status" value="1"/>
</dbReference>
<keyword evidence="3" id="KW-0807">Transducer</keyword>
<dbReference type="Proteomes" id="UP000054172">
    <property type="component" value="Unassembled WGS sequence"/>
</dbReference>
<dbReference type="InterPro" id="IPR051310">
    <property type="entry name" value="MCP_chemotaxis"/>
</dbReference>
<reference evidence="7" key="1">
    <citation type="submission" date="2015-08" db="EMBL/GenBank/DDBJ databases">
        <title>Candidatus Bacteriodes Periocalifornicus.</title>
        <authorList>
            <person name="McLean J.S."/>
            <person name="Kelley S."/>
        </authorList>
    </citation>
    <scope>NUCLEOTIDE SEQUENCE [LARGE SCALE GENOMIC DNA]</scope>
    <source>
        <strain evidence="7">12B</strain>
    </source>
</reference>
<evidence type="ECO:0000256" key="1">
    <source>
        <dbReference type="ARBA" id="ARBA00022500"/>
    </source>
</evidence>
<dbReference type="SUPFAM" id="SSF58104">
    <property type="entry name" value="Methyl-accepting chemotaxis protein (MCP) signaling domain"/>
    <property type="match status" value="1"/>
</dbReference>
<dbReference type="SMART" id="SM00304">
    <property type="entry name" value="HAMP"/>
    <property type="match status" value="1"/>
</dbReference>
<dbReference type="Gene3D" id="3.30.450.20">
    <property type="entry name" value="PAS domain"/>
    <property type="match status" value="1"/>
</dbReference>
<keyword evidence="4" id="KW-1133">Transmembrane helix</keyword>
<proteinExistence type="inferred from homology"/>
<evidence type="ECO:0000256" key="3">
    <source>
        <dbReference type="PROSITE-ProRule" id="PRU00284"/>
    </source>
</evidence>
<dbReference type="PROSITE" id="PS50885">
    <property type="entry name" value="HAMP"/>
    <property type="match status" value="1"/>
</dbReference>
<evidence type="ECO:0000313" key="7">
    <source>
        <dbReference type="EMBL" id="KQM09439.1"/>
    </source>
</evidence>
<dbReference type="EMBL" id="LIIK01000005">
    <property type="protein sequence ID" value="KQM09439.1"/>
    <property type="molecule type" value="Genomic_DNA"/>
</dbReference>
<dbReference type="Pfam" id="PF00015">
    <property type="entry name" value="MCPsignal"/>
    <property type="match status" value="1"/>
</dbReference>
<protein>
    <recommendedName>
        <fullName evidence="9">Chemotaxis protein</fullName>
    </recommendedName>
</protein>
<dbReference type="STRING" id="1702214.AL399_01860"/>
<keyword evidence="4" id="KW-0472">Membrane</keyword>
<evidence type="ECO:0000259" key="6">
    <source>
        <dbReference type="PROSITE" id="PS50885"/>
    </source>
</evidence>
<dbReference type="GO" id="GO:0006935">
    <property type="term" value="P:chemotaxis"/>
    <property type="evidence" value="ECO:0007669"/>
    <property type="project" value="UniProtKB-KW"/>
</dbReference>
<evidence type="ECO:0008006" key="9">
    <source>
        <dbReference type="Google" id="ProtNLM"/>
    </source>
</evidence>
<evidence type="ECO:0000259" key="5">
    <source>
        <dbReference type="PROSITE" id="PS50111"/>
    </source>
</evidence>
<feature type="transmembrane region" description="Helical" evidence="4">
    <location>
        <begin position="305"/>
        <end position="328"/>
    </location>
</feature>
<keyword evidence="8" id="KW-1185">Reference proteome</keyword>
<name>A0A0Q4B2D8_9BACT</name>